<gene>
    <name evidence="6" type="ORF">GOODEAATRI_009087</name>
</gene>
<sequence>VFKDQRTFQDPRREDGAEFQKDAGRDLFLWAVLQNNKELAEIAWEQCKDSMSAALGASKTLKKMAEEGSDAEEAQDMLELASHCENHTIGMRQRYGEPILGLGFINPRVYSGVFNKCHNSNEEQAQKLLVQKSHLWGETTCWCWRLMIKTLWLSKV</sequence>
<dbReference type="InterPro" id="IPR057366">
    <property type="entry name" value="TRPM-like"/>
</dbReference>
<protein>
    <recommendedName>
        <fullName evidence="5">TRPM-like domain-containing protein</fullName>
    </recommendedName>
</protein>
<evidence type="ECO:0000256" key="4">
    <source>
        <dbReference type="ARBA" id="ARBA00023136"/>
    </source>
</evidence>
<proteinExistence type="predicted"/>
<dbReference type="InterPro" id="IPR050927">
    <property type="entry name" value="TRPM"/>
</dbReference>
<evidence type="ECO:0000313" key="6">
    <source>
        <dbReference type="EMBL" id="MEQ2174558.1"/>
    </source>
</evidence>
<dbReference type="PANTHER" id="PTHR13800:SF2">
    <property type="entry name" value="TRANSIENT RECEPTOR POTENTIAL CATION CHANNEL SUBFAMILY M MEMBER 2"/>
    <property type="match status" value="1"/>
</dbReference>
<dbReference type="Pfam" id="PF25508">
    <property type="entry name" value="TRPM2"/>
    <property type="match status" value="2"/>
</dbReference>
<feature type="domain" description="TRPM-like" evidence="5">
    <location>
        <begin position="111"/>
        <end position="141"/>
    </location>
</feature>
<keyword evidence="3" id="KW-1133">Transmembrane helix</keyword>
<comment type="subcellular location">
    <subcellularLocation>
        <location evidence="1">Membrane</location>
        <topology evidence="1">Multi-pass membrane protein</topology>
    </subcellularLocation>
</comment>
<dbReference type="Proteomes" id="UP001476798">
    <property type="component" value="Unassembled WGS sequence"/>
</dbReference>
<name>A0ABV0NT17_9TELE</name>
<evidence type="ECO:0000259" key="5">
    <source>
        <dbReference type="Pfam" id="PF25508"/>
    </source>
</evidence>
<evidence type="ECO:0000256" key="1">
    <source>
        <dbReference type="ARBA" id="ARBA00004141"/>
    </source>
</evidence>
<evidence type="ECO:0000313" key="7">
    <source>
        <dbReference type="Proteomes" id="UP001476798"/>
    </source>
</evidence>
<evidence type="ECO:0000256" key="2">
    <source>
        <dbReference type="ARBA" id="ARBA00022692"/>
    </source>
</evidence>
<feature type="domain" description="TRPM-like" evidence="5">
    <location>
        <begin position="12"/>
        <end position="91"/>
    </location>
</feature>
<keyword evidence="7" id="KW-1185">Reference proteome</keyword>
<feature type="non-terminal residue" evidence="6">
    <location>
        <position position="1"/>
    </location>
</feature>
<evidence type="ECO:0000256" key="3">
    <source>
        <dbReference type="ARBA" id="ARBA00022989"/>
    </source>
</evidence>
<keyword evidence="4" id="KW-0472">Membrane</keyword>
<accession>A0ABV0NT17</accession>
<comment type="caution">
    <text evidence="6">The sequence shown here is derived from an EMBL/GenBank/DDBJ whole genome shotgun (WGS) entry which is preliminary data.</text>
</comment>
<organism evidence="6 7">
    <name type="scientific">Goodea atripinnis</name>
    <dbReference type="NCBI Taxonomy" id="208336"/>
    <lineage>
        <taxon>Eukaryota</taxon>
        <taxon>Metazoa</taxon>
        <taxon>Chordata</taxon>
        <taxon>Craniata</taxon>
        <taxon>Vertebrata</taxon>
        <taxon>Euteleostomi</taxon>
        <taxon>Actinopterygii</taxon>
        <taxon>Neopterygii</taxon>
        <taxon>Teleostei</taxon>
        <taxon>Neoteleostei</taxon>
        <taxon>Acanthomorphata</taxon>
        <taxon>Ovalentaria</taxon>
        <taxon>Atherinomorphae</taxon>
        <taxon>Cyprinodontiformes</taxon>
        <taxon>Goodeidae</taxon>
        <taxon>Goodea</taxon>
    </lineage>
</organism>
<dbReference type="EMBL" id="JAHRIO010050473">
    <property type="protein sequence ID" value="MEQ2174558.1"/>
    <property type="molecule type" value="Genomic_DNA"/>
</dbReference>
<keyword evidence="2" id="KW-0812">Transmembrane</keyword>
<dbReference type="PANTHER" id="PTHR13800">
    <property type="entry name" value="TRANSIENT RECEPTOR POTENTIAL CATION CHANNEL, SUBFAMILY M, MEMBER 6"/>
    <property type="match status" value="1"/>
</dbReference>
<reference evidence="6 7" key="1">
    <citation type="submission" date="2021-06" db="EMBL/GenBank/DDBJ databases">
        <authorList>
            <person name="Palmer J.M."/>
        </authorList>
    </citation>
    <scope>NUCLEOTIDE SEQUENCE [LARGE SCALE GENOMIC DNA]</scope>
    <source>
        <strain evidence="6 7">GA_2019</strain>
        <tissue evidence="6">Muscle</tissue>
    </source>
</reference>